<dbReference type="OrthoDB" id="2908954at2"/>
<dbReference type="EC" id="2.5.1.39" evidence="7"/>
<organism evidence="7 8">
    <name type="scientific">Adhaeribacter pallidiroseus</name>
    <dbReference type="NCBI Taxonomy" id="2072847"/>
    <lineage>
        <taxon>Bacteria</taxon>
        <taxon>Pseudomonadati</taxon>
        <taxon>Bacteroidota</taxon>
        <taxon>Cytophagia</taxon>
        <taxon>Cytophagales</taxon>
        <taxon>Hymenobacteraceae</taxon>
        <taxon>Adhaeribacter</taxon>
    </lineage>
</organism>
<keyword evidence="3 6" id="KW-0812">Transmembrane</keyword>
<feature type="transmembrane region" description="Helical" evidence="6">
    <location>
        <begin position="267"/>
        <end position="293"/>
    </location>
</feature>
<evidence type="ECO:0000313" key="7">
    <source>
        <dbReference type="EMBL" id="RDC65218.1"/>
    </source>
</evidence>
<evidence type="ECO:0000256" key="6">
    <source>
        <dbReference type="SAM" id="Phobius"/>
    </source>
</evidence>
<feature type="transmembrane region" description="Helical" evidence="6">
    <location>
        <begin position="56"/>
        <end position="76"/>
    </location>
</feature>
<dbReference type="RefSeq" id="WP_115374268.1">
    <property type="nucleotide sequence ID" value="NZ_QASA01000001.1"/>
</dbReference>
<sequence>MNRIFAHLVLMRPANIVTAIADIMAGFAAAGAVRLIQQEVGSAYGSLYHPLASDLGWLVLSTIGLYGGGVVFNDVFDAELDKVERPERPIPSGAATKASAATLGALLLLLGIGAAFVVSTTSGVIAAVVAGLALLYDAWGKHQGFLGPINMGACRGGNLLLGMSAVTSSLEHYWYLAFIPIVYIANITVISRGEVHGGSRPILQAAVALYVLVFLSIGALSFLPHFSLLTALPFALLFAYLILLPLLKAVKTLQPQEIRLAVKAGVLSLIIMDATLAAGFAGWLYGLAVLLLFPVSRFMAKQFAVT</sequence>
<evidence type="ECO:0000256" key="3">
    <source>
        <dbReference type="ARBA" id="ARBA00022692"/>
    </source>
</evidence>
<gene>
    <name evidence="7" type="primary">ubiA</name>
    <name evidence="7" type="ORF">AHMF7616_03848</name>
</gene>
<dbReference type="PANTHER" id="PTHR42723:SF1">
    <property type="entry name" value="CHLOROPHYLL SYNTHASE, CHLOROPLASTIC"/>
    <property type="match status" value="1"/>
</dbReference>
<dbReference type="PANTHER" id="PTHR42723">
    <property type="entry name" value="CHLOROPHYLL SYNTHASE"/>
    <property type="match status" value="1"/>
</dbReference>
<accession>A0A369QSS2</accession>
<comment type="caution">
    <text evidence="7">The sequence shown here is derived from an EMBL/GenBank/DDBJ whole genome shotgun (WGS) entry which is preliminary data.</text>
</comment>
<keyword evidence="2" id="KW-1003">Cell membrane</keyword>
<feature type="transmembrane region" description="Helical" evidence="6">
    <location>
        <begin position="106"/>
        <end position="136"/>
    </location>
</feature>
<dbReference type="GO" id="GO:0016020">
    <property type="term" value="C:membrane"/>
    <property type="evidence" value="ECO:0007669"/>
    <property type="project" value="UniProtKB-SubCell"/>
</dbReference>
<evidence type="ECO:0000256" key="2">
    <source>
        <dbReference type="ARBA" id="ARBA00022475"/>
    </source>
</evidence>
<keyword evidence="5 6" id="KW-0472">Membrane</keyword>
<dbReference type="AlphaFoldDB" id="A0A369QSS2"/>
<dbReference type="CDD" id="cd13964">
    <property type="entry name" value="PT_UbiA_1"/>
    <property type="match status" value="1"/>
</dbReference>
<dbReference type="GO" id="GO:0008412">
    <property type="term" value="F:4-hydroxybenzoate polyprenyltransferase activity"/>
    <property type="evidence" value="ECO:0007669"/>
    <property type="project" value="UniProtKB-EC"/>
</dbReference>
<feature type="transmembrane region" description="Helical" evidence="6">
    <location>
        <begin position="228"/>
        <end position="247"/>
    </location>
</feature>
<keyword evidence="8" id="KW-1185">Reference proteome</keyword>
<evidence type="ECO:0000256" key="1">
    <source>
        <dbReference type="ARBA" id="ARBA00004141"/>
    </source>
</evidence>
<dbReference type="InterPro" id="IPR044878">
    <property type="entry name" value="UbiA_sf"/>
</dbReference>
<dbReference type="InterPro" id="IPR050475">
    <property type="entry name" value="Prenyltransferase_related"/>
</dbReference>
<dbReference type="Pfam" id="PF01040">
    <property type="entry name" value="UbiA"/>
    <property type="match status" value="1"/>
</dbReference>
<protein>
    <submittedName>
        <fullName evidence="7">4-hydroxybenzoate polyprenyltransferase</fullName>
        <ecNumber evidence="7">2.5.1.39</ecNumber>
    </submittedName>
</protein>
<reference evidence="7 8" key="1">
    <citation type="submission" date="2018-04" db="EMBL/GenBank/DDBJ databases">
        <title>Adhaeribacter sp. HMF7616 genome sequencing and assembly.</title>
        <authorList>
            <person name="Kang H."/>
            <person name="Kang J."/>
            <person name="Cha I."/>
            <person name="Kim H."/>
            <person name="Joh K."/>
        </authorList>
    </citation>
    <scope>NUCLEOTIDE SEQUENCE [LARGE SCALE GENOMIC DNA]</scope>
    <source>
        <strain evidence="7 8">HMF7616</strain>
    </source>
</reference>
<keyword evidence="7" id="KW-0808">Transferase</keyword>
<dbReference type="InterPro" id="IPR000537">
    <property type="entry name" value="UbiA_prenyltransferase"/>
</dbReference>
<proteinExistence type="predicted"/>
<evidence type="ECO:0000256" key="4">
    <source>
        <dbReference type="ARBA" id="ARBA00022989"/>
    </source>
</evidence>
<keyword evidence="4 6" id="KW-1133">Transmembrane helix</keyword>
<comment type="subcellular location">
    <subcellularLocation>
        <location evidence="1">Membrane</location>
        <topology evidence="1">Multi-pass membrane protein</topology>
    </subcellularLocation>
</comment>
<evidence type="ECO:0000256" key="5">
    <source>
        <dbReference type="ARBA" id="ARBA00023136"/>
    </source>
</evidence>
<dbReference type="Gene3D" id="1.10.357.140">
    <property type="entry name" value="UbiA prenyltransferase"/>
    <property type="match status" value="1"/>
</dbReference>
<evidence type="ECO:0000313" key="8">
    <source>
        <dbReference type="Proteomes" id="UP000253919"/>
    </source>
</evidence>
<dbReference type="NCBIfam" id="NF035940">
    <property type="entry name" value="prenyl_rel_EboC"/>
    <property type="match status" value="1"/>
</dbReference>
<feature type="transmembrane region" description="Helical" evidence="6">
    <location>
        <begin position="172"/>
        <end position="190"/>
    </location>
</feature>
<dbReference type="EMBL" id="QASA01000001">
    <property type="protein sequence ID" value="RDC65218.1"/>
    <property type="molecule type" value="Genomic_DNA"/>
</dbReference>
<feature type="transmembrane region" description="Helical" evidence="6">
    <location>
        <begin position="202"/>
        <end position="222"/>
    </location>
</feature>
<name>A0A369QSS2_9BACT</name>
<feature type="transmembrane region" description="Helical" evidence="6">
    <location>
        <begin position="12"/>
        <end position="36"/>
    </location>
</feature>
<dbReference type="Proteomes" id="UP000253919">
    <property type="component" value="Unassembled WGS sequence"/>
</dbReference>